<evidence type="ECO:0000313" key="1">
    <source>
        <dbReference type="EMBL" id="MFD2969634.1"/>
    </source>
</evidence>
<protein>
    <submittedName>
        <fullName evidence="1">Uncharacterized protein</fullName>
    </submittedName>
</protein>
<accession>A0ABW6BM70</accession>
<keyword evidence="2" id="KW-1185">Reference proteome</keyword>
<dbReference type="Proteomes" id="UP001597525">
    <property type="component" value="Unassembled WGS sequence"/>
</dbReference>
<proteinExistence type="predicted"/>
<organism evidence="1 2">
    <name type="scientific">Sphingobacterium bambusae</name>
    <dbReference type="NCBI Taxonomy" id="662858"/>
    <lineage>
        <taxon>Bacteria</taxon>
        <taxon>Pseudomonadati</taxon>
        <taxon>Bacteroidota</taxon>
        <taxon>Sphingobacteriia</taxon>
        <taxon>Sphingobacteriales</taxon>
        <taxon>Sphingobacteriaceae</taxon>
        <taxon>Sphingobacterium</taxon>
    </lineage>
</organism>
<dbReference type="EMBL" id="JBHUPB010000014">
    <property type="protein sequence ID" value="MFD2969634.1"/>
    <property type="molecule type" value="Genomic_DNA"/>
</dbReference>
<name>A0ABW6BM70_9SPHI</name>
<gene>
    <name evidence="1" type="ORF">ACFS7Y_19725</name>
</gene>
<dbReference type="RefSeq" id="WP_320185467.1">
    <property type="nucleotide sequence ID" value="NZ_CP138332.1"/>
</dbReference>
<evidence type="ECO:0000313" key="2">
    <source>
        <dbReference type="Proteomes" id="UP001597525"/>
    </source>
</evidence>
<reference evidence="2" key="1">
    <citation type="journal article" date="2019" name="Int. J. Syst. Evol. Microbiol.">
        <title>The Global Catalogue of Microorganisms (GCM) 10K type strain sequencing project: providing services to taxonomists for standard genome sequencing and annotation.</title>
        <authorList>
            <consortium name="The Broad Institute Genomics Platform"/>
            <consortium name="The Broad Institute Genome Sequencing Center for Infectious Disease"/>
            <person name="Wu L."/>
            <person name="Ma J."/>
        </authorList>
    </citation>
    <scope>NUCLEOTIDE SEQUENCE [LARGE SCALE GENOMIC DNA]</scope>
    <source>
        <strain evidence="2">KCTC 22814</strain>
    </source>
</reference>
<sequence length="136" mass="15797">METTTDLSQLIYSVTTKEELDQIINYRYFGERVFVDPPTLQIEADNLIKLANDLFVYGEENRSTKLCFESLDASDYTFKGPFCHVMNYFSRKVEFIKNGADPAEYTSDDLEHFCDESITNPMVHFGNFTMGRRLVM</sequence>
<comment type="caution">
    <text evidence="1">The sequence shown here is derived from an EMBL/GenBank/DDBJ whole genome shotgun (WGS) entry which is preliminary data.</text>
</comment>